<organism evidence="1 2">
    <name type="scientific">Daphnia magna</name>
    <dbReference type="NCBI Taxonomy" id="35525"/>
    <lineage>
        <taxon>Eukaryota</taxon>
        <taxon>Metazoa</taxon>
        <taxon>Ecdysozoa</taxon>
        <taxon>Arthropoda</taxon>
        <taxon>Crustacea</taxon>
        <taxon>Branchiopoda</taxon>
        <taxon>Diplostraca</taxon>
        <taxon>Cladocera</taxon>
        <taxon>Anomopoda</taxon>
        <taxon>Daphniidae</taxon>
        <taxon>Daphnia</taxon>
    </lineage>
</organism>
<accession>A0ABQ9ZWE0</accession>
<gene>
    <name evidence="1" type="ORF">OUZ56_032188</name>
</gene>
<reference evidence="1 2" key="1">
    <citation type="journal article" date="2023" name="Nucleic Acids Res.">
        <title>The hologenome of Daphnia magna reveals possible DNA methylation and microbiome-mediated evolution of the host genome.</title>
        <authorList>
            <person name="Chaturvedi A."/>
            <person name="Li X."/>
            <person name="Dhandapani V."/>
            <person name="Marshall H."/>
            <person name="Kissane S."/>
            <person name="Cuenca-Cambronero M."/>
            <person name="Asole G."/>
            <person name="Calvet F."/>
            <person name="Ruiz-Romero M."/>
            <person name="Marangio P."/>
            <person name="Guigo R."/>
            <person name="Rago D."/>
            <person name="Mirbahai L."/>
            <person name="Eastwood N."/>
            <person name="Colbourne J.K."/>
            <person name="Zhou J."/>
            <person name="Mallon E."/>
            <person name="Orsini L."/>
        </authorList>
    </citation>
    <scope>NUCLEOTIDE SEQUENCE [LARGE SCALE GENOMIC DNA]</scope>
    <source>
        <strain evidence="1">LRV0_1</strain>
    </source>
</reference>
<evidence type="ECO:0000313" key="2">
    <source>
        <dbReference type="Proteomes" id="UP001234178"/>
    </source>
</evidence>
<dbReference type="Proteomes" id="UP001234178">
    <property type="component" value="Unassembled WGS sequence"/>
</dbReference>
<keyword evidence="2" id="KW-1185">Reference proteome</keyword>
<dbReference type="EMBL" id="JAOYFB010000005">
    <property type="protein sequence ID" value="KAK4017240.1"/>
    <property type="molecule type" value="Genomic_DNA"/>
</dbReference>
<name>A0ABQ9ZWE0_9CRUS</name>
<proteinExistence type="predicted"/>
<evidence type="ECO:0000313" key="1">
    <source>
        <dbReference type="EMBL" id="KAK4017240.1"/>
    </source>
</evidence>
<comment type="caution">
    <text evidence="1">The sequence shown here is derived from an EMBL/GenBank/DDBJ whole genome shotgun (WGS) entry which is preliminary data.</text>
</comment>
<protein>
    <submittedName>
        <fullName evidence="1">Uncharacterized protein</fullName>
    </submittedName>
</protein>
<sequence length="99" mass="11867">MTLIWDSKLYTKWLVIILSYVYDDYQHLWRSRKALACKLVGWRFKTAYGVSLRFVPESLTELFNVSLKLWDNTRLTCDWNFHVIYISPHDANLGQQTTY</sequence>